<reference evidence="6" key="2">
    <citation type="journal article" date="2014" name="Nat. Commun.">
        <title>The cavefish genome reveals candidate genes for eye loss.</title>
        <authorList>
            <person name="McGaugh S.E."/>
            <person name="Gross J.B."/>
            <person name="Aken B."/>
            <person name="Blin M."/>
            <person name="Borowsky R."/>
            <person name="Chalopin D."/>
            <person name="Hinaux H."/>
            <person name="Jeffery W.R."/>
            <person name="Keene A."/>
            <person name="Ma L."/>
            <person name="Minx P."/>
            <person name="Murphy D."/>
            <person name="O'Quin K.E."/>
            <person name="Retaux S."/>
            <person name="Rohner N."/>
            <person name="Searle S.M."/>
            <person name="Stahl B.A."/>
            <person name="Tabin C."/>
            <person name="Volff J.N."/>
            <person name="Yoshizawa M."/>
            <person name="Warren W.C."/>
        </authorList>
    </citation>
    <scope>NUCLEOTIDE SEQUENCE [LARGE SCALE GENOMIC DNA]</scope>
    <source>
        <strain evidence="6">female</strain>
    </source>
</reference>
<dbReference type="CDD" id="cd04403">
    <property type="entry name" value="RhoGAP_ARHGAP27_15_12_9"/>
    <property type="match status" value="1"/>
</dbReference>
<evidence type="ECO:0000313" key="5">
    <source>
        <dbReference type="Ensembl" id="ENSAMXP00000052123.1"/>
    </source>
</evidence>
<reference evidence="5" key="3">
    <citation type="submission" date="2025-08" db="UniProtKB">
        <authorList>
            <consortium name="Ensembl"/>
        </authorList>
    </citation>
    <scope>IDENTIFICATION</scope>
</reference>
<dbReference type="Gene3D" id="1.10.555.10">
    <property type="entry name" value="Rho GTPase activation protein"/>
    <property type="match status" value="1"/>
</dbReference>
<keyword evidence="6" id="KW-1185">Reference proteome</keyword>
<dbReference type="GO" id="GO:0007165">
    <property type="term" value="P:signal transduction"/>
    <property type="evidence" value="ECO:0007669"/>
    <property type="project" value="InterPro"/>
</dbReference>
<dbReference type="InterPro" id="IPR008936">
    <property type="entry name" value="Rho_GTPase_activation_prot"/>
</dbReference>
<proteinExistence type="predicted"/>
<dbReference type="PANTHER" id="PTHR23176">
    <property type="entry name" value="RHO/RAC/CDC GTPASE-ACTIVATING PROTEIN"/>
    <property type="match status" value="1"/>
</dbReference>
<dbReference type="Gene3D" id="2.30.29.30">
    <property type="entry name" value="Pleckstrin-homology domain (PH domain)/Phosphotyrosine-binding domain (PTB)"/>
    <property type="match status" value="1"/>
</dbReference>
<sequence>MWLVLLGGMLTIPWIPWFLIHHKDLLSWSQMPQQDHTDEQGRPYYYSADGSRSEWELPKVNLRKQSEEMPKTRSLDRRQPANIVLTEWRRSTCVLEPNDKVQTHSYTDSDRHQAEKCGPLNVTKITEHGKKVRKNWTTSWTVLQGSSLLFAKNQGTATSWFGSHQSKPEFSVDLKGATVERASKDKSSKKHVLEVKTRRGTEILIQSDSETVINEWLKALAEAINTHAWESDEAIEEDMPESPGAEKHDKEKEHRDSKKLRALKNSTSMDSTEQKKTKTKLKKFLVRRPTLQAVRDKGYIKDQVFGSNLSSLCQRENTTVPQFVRMCIDHVEKNGLDLDGLYRVSGNLAVIQKLRFAVNHDEKINLEDNKWEDIHVTTGALKMFFRELPEPLFTYTLFNDFVSAISEFNQKVQAVKDKVKQLPRPNHDTMQALFKHLRKVIDHGEKNRMTTQSVAIVFGPTLLRPEIETLNMAVHMVYQNQIVELILLEYETIFGR</sequence>
<evidence type="ECO:0000259" key="3">
    <source>
        <dbReference type="PROSITE" id="PS50003"/>
    </source>
</evidence>
<dbReference type="SMART" id="SM00233">
    <property type="entry name" value="PH"/>
    <property type="match status" value="1"/>
</dbReference>
<evidence type="ECO:0000256" key="1">
    <source>
        <dbReference type="ARBA" id="ARBA00022468"/>
    </source>
</evidence>
<organism evidence="5 6">
    <name type="scientific">Astyanax mexicanus</name>
    <name type="common">Blind cave fish</name>
    <name type="synonym">Astyanax fasciatus mexicanus</name>
    <dbReference type="NCBI Taxonomy" id="7994"/>
    <lineage>
        <taxon>Eukaryota</taxon>
        <taxon>Metazoa</taxon>
        <taxon>Chordata</taxon>
        <taxon>Craniata</taxon>
        <taxon>Vertebrata</taxon>
        <taxon>Euteleostomi</taxon>
        <taxon>Actinopterygii</taxon>
        <taxon>Neopterygii</taxon>
        <taxon>Teleostei</taxon>
        <taxon>Ostariophysi</taxon>
        <taxon>Characiformes</taxon>
        <taxon>Characoidei</taxon>
        <taxon>Acestrorhamphidae</taxon>
        <taxon>Acestrorhamphinae</taxon>
        <taxon>Astyanax</taxon>
    </lineage>
</organism>
<dbReference type="PANTHER" id="PTHR23176:SF107">
    <property type="entry name" value="RHO GTPASE-ACTIVATING PROTEIN 12"/>
    <property type="match status" value="1"/>
</dbReference>
<evidence type="ECO:0000259" key="4">
    <source>
        <dbReference type="PROSITE" id="PS50238"/>
    </source>
</evidence>
<reference evidence="5" key="4">
    <citation type="submission" date="2025-09" db="UniProtKB">
        <authorList>
            <consortium name="Ensembl"/>
        </authorList>
    </citation>
    <scope>IDENTIFICATION</scope>
</reference>
<name>A0A3B1KCD8_ASTMX</name>
<dbReference type="FunFam" id="1.10.555.10:FF:000003">
    <property type="entry name" value="Putative rho GTPase-activating protein 12"/>
    <property type="match status" value="1"/>
</dbReference>
<dbReference type="Proteomes" id="UP000018467">
    <property type="component" value="Unassembled WGS sequence"/>
</dbReference>
<dbReference type="FunFam" id="2.30.29.30:FF:000100">
    <property type="entry name" value="Rho GTPase activating protein 12"/>
    <property type="match status" value="1"/>
</dbReference>
<dbReference type="PROSITE" id="PS50238">
    <property type="entry name" value="RHOGAP"/>
    <property type="match status" value="1"/>
</dbReference>
<dbReference type="GO" id="GO:0005737">
    <property type="term" value="C:cytoplasm"/>
    <property type="evidence" value="ECO:0007669"/>
    <property type="project" value="TreeGrafter"/>
</dbReference>
<dbReference type="InterPro" id="IPR011993">
    <property type="entry name" value="PH-like_dom_sf"/>
</dbReference>
<dbReference type="InParanoid" id="A0A3B1KCD8"/>
<dbReference type="Pfam" id="PF00620">
    <property type="entry name" value="RhoGAP"/>
    <property type="match status" value="1"/>
</dbReference>
<dbReference type="STRING" id="7994.ENSAMXP00000052123"/>
<dbReference type="GeneTree" id="ENSGT00950000182860"/>
<feature type="domain" description="Rho-GAP" evidence="4">
    <location>
        <begin position="307"/>
        <end position="494"/>
    </location>
</feature>
<dbReference type="SMART" id="SM00324">
    <property type="entry name" value="RhoGAP"/>
    <property type="match status" value="1"/>
</dbReference>
<dbReference type="InterPro" id="IPR001849">
    <property type="entry name" value="PH_domain"/>
</dbReference>
<feature type="region of interest" description="Disordered" evidence="2">
    <location>
        <begin position="234"/>
        <end position="275"/>
    </location>
</feature>
<keyword evidence="1" id="KW-0343">GTPase activation</keyword>
<reference evidence="6" key="1">
    <citation type="submission" date="2013-03" db="EMBL/GenBank/DDBJ databases">
        <authorList>
            <person name="Jeffery W."/>
            <person name="Warren W."/>
            <person name="Wilson R.K."/>
        </authorList>
    </citation>
    <scope>NUCLEOTIDE SEQUENCE</scope>
    <source>
        <strain evidence="6">female</strain>
    </source>
</reference>
<dbReference type="PROSITE" id="PS50003">
    <property type="entry name" value="PH_DOMAIN"/>
    <property type="match status" value="1"/>
</dbReference>
<dbReference type="CDD" id="cd13233">
    <property type="entry name" value="PH_ARHGAP9-like"/>
    <property type="match status" value="1"/>
</dbReference>
<dbReference type="InterPro" id="IPR000198">
    <property type="entry name" value="RhoGAP_dom"/>
</dbReference>
<dbReference type="GO" id="GO:0005096">
    <property type="term" value="F:GTPase activator activity"/>
    <property type="evidence" value="ECO:0007669"/>
    <property type="project" value="UniProtKB-KW"/>
</dbReference>
<dbReference type="Pfam" id="PF00169">
    <property type="entry name" value="PH"/>
    <property type="match status" value="1"/>
</dbReference>
<evidence type="ECO:0000313" key="6">
    <source>
        <dbReference type="Proteomes" id="UP000018467"/>
    </source>
</evidence>
<feature type="compositionally biased region" description="Basic and acidic residues" evidence="2">
    <location>
        <begin position="244"/>
        <end position="256"/>
    </location>
</feature>
<accession>A0A3B1KCD8</accession>
<dbReference type="AlphaFoldDB" id="A0A3B1KCD8"/>
<feature type="domain" description="PH" evidence="3">
    <location>
        <begin position="124"/>
        <end position="225"/>
    </location>
</feature>
<dbReference type="Ensembl" id="ENSAMXT00000051624.1">
    <property type="protein sequence ID" value="ENSAMXP00000052123.1"/>
    <property type="gene ID" value="ENSAMXG00000032938.1"/>
</dbReference>
<evidence type="ECO:0000256" key="2">
    <source>
        <dbReference type="SAM" id="MobiDB-lite"/>
    </source>
</evidence>
<dbReference type="SUPFAM" id="SSF48350">
    <property type="entry name" value="GTPase activation domain, GAP"/>
    <property type="match status" value="1"/>
</dbReference>
<protein>
    <submittedName>
        <fullName evidence="5">Rho GTPase activating protein 12a</fullName>
    </submittedName>
</protein>
<dbReference type="SUPFAM" id="SSF50729">
    <property type="entry name" value="PH domain-like"/>
    <property type="match status" value="1"/>
</dbReference>
<dbReference type="InterPro" id="IPR050729">
    <property type="entry name" value="Rho-GAP"/>
</dbReference>